<keyword evidence="2" id="KW-0175">Coiled coil</keyword>
<evidence type="ECO:0000313" key="6">
    <source>
        <dbReference type="Proteomes" id="UP001185092"/>
    </source>
</evidence>
<dbReference type="EMBL" id="JAVDQD010000010">
    <property type="protein sequence ID" value="MDR6241655.1"/>
    <property type="molecule type" value="Genomic_DNA"/>
</dbReference>
<gene>
    <name evidence="5" type="ORF">HNQ88_004742</name>
</gene>
<dbReference type="Pfam" id="PF04984">
    <property type="entry name" value="Phage_sheath_1"/>
    <property type="match status" value="1"/>
</dbReference>
<evidence type="ECO:0000256" key="1">
    <source>
        <dbReference type="ARBA" id="ARBA00008005"/>
    </source>
</evidence>
<dbReference type="AlphaFoldDB" id="A0AAE3XSD4"/>
<sequence length="509" mass="54942">MAQVYSTPGVYVQEKSAFSRSAVPVATAIPAFIGYTEKALRGSKSLKNVPTRISSLGDFHTLFGGAPQVKFNISASDEGLYNLEVDAASAYKLYHSLKLYFANGGGDCYIVSVGSYKEEVKSGDILGEETGGGLKALLKQNEPTMVLAPDAVVLAKEDFYTVQQAILNHCGNEMKNRVAILDVYEGFKERTLDEEDVVNQFREAVGDNFLSYGTAYYPWLNTTVVSSDEIDFKNIANVDGLVDILTKEVNASQEAGRLDEGRANAILAQVQQLTDENANAKNLHNTLKAVSPMYKQVLADVKRKINLLPPSGAMAGVYALTDSSIGVHKAPANVSVSSVVSPAVNINSKDQEDLNLPLNGKAVNAIRTFAGKGVLVWGARTLDGNSQDWRYINVRRALIFLEQTVKNAAESYVFEPNTPNTWVNIKSMISNSMTGFWRSGILVGASESDAYNIEVGLGTTMTANDVLDGIMRIEVRVALSRPAEFIVITFQQQMAGAGGGDEGGEGGEE</sequence>
<dbReference type="PANTHER" id="PTHR35861">
    <property type="match status" value="1"/>
</dbReference>
<protein>
    <recommendedName>
        <fullName evidence="7">Tail sheath protein C-terminal domain-containing protein</fullName>
    </recommendedName>
</protein>
<comment type="similarity">
    <text evidence="1">Belongs to the myoviridae tail sheath protein family.</text>
</comment>
<reference evidence="5" key="1">
    <citation type="submission" date="2023-07" db="EMBL/GenBank/DDBJ databases">
        <title>Genomic Encyclopedia of Type Strains, Phase IV (KMG-IV): sequencing the most valuable type-strain genomes for metagenomic binning, comparative biology and taxonomic classification.</title>
        <authorList>
            <person name="Goeker M."/>
        </authorList>
    </citation>
    <scope>NUCLEOTIDE SEQUENCE</scope>
    <source>
        <strain evidence="5">DSM 26174</strain>
    </source>
</reference>
<evidence type="ECO:0008006" key="7">
    <source>
        <dbReference type="Google" id="ProtNLM"/>
    </source>
</evidence>
<feature type="coiled-coil region" evidence="2">
    <location>
        <begin position="263"/>
        <end position="290"/>
    </location>
</feature>
<evidence type="ECO:0000259" key="4">
    <source>
        <dbReference type="Pfam" id="PF17482"/>
    </source>
</evidence>
<comment type="caution">
    <text evidence="5">The sequence shown here is derived from an EMBL/GenBank/DDBJ whole genome shotgun (WGS) entry which is preliminary data.</text>
</comment>
<name>A0AAE3XSD4_9BACT</name>
<dbReference type="InterPro" id="IPR052042">
    <property type="entry name" value="Tail_sheath_structural"/>
</dbReference>
<dbReference type="RefSeq" id="WP_309942609.1">
    <property type="nucleotide sequence ID" value="NZ_AP025308.1"/>
</dbReference>
<accession>A0AAE3XSD4</accession>
<dbReference type="Pfam" id="PF17482">
    <property type="entry name" value="Phage_sheath_1C"/>
    <property type="match status" value="1"/>
</dbReference>
<dbReference type="Proteomes" id="UP001185092">
    <property type="component" value="Unassembled WGS sequence"/>
</dbReference>
<dbReference type="InterPro" id="IPR020287">
    <property type="entry name" value="Tail_sheath_C"/>
</dbReference>
<feature type="domain" description="Tail sheath protein subtilisin-like" evidence="3">
    <location>
        <begin position="259"/>
        <end position="382"/>
    </location>
</feature>
<evidence type="ECO:0000256" key="2">
    <source>
        <dbReference type="SAM" id="Coils"/>
    </source>
</evidence>
<organism evidence="5 6">
    <name type="scientific">Aureibacter tunicatorum</name>
    <dbReference type="NCBI Taxonomy" id="866807"/>
    <lineage>
        <taxon>Bacteria</taxon>
        <taxon>Pseudomonadati</taxon>
        <taxon>Bacteroidota</taxon>
        <taxon>Cytophagia</taxon>
        <taxon>Cytophagales</taxon>
        <taxon>Persicobacteraceae</taxon>
        <taxon>Aureibacter</taxon>
    </lineage>
</organism>
<evidence type="ECO:0000313" key="5">
    <source>
        <dbReference type="EMBL" id="MDR6241655.1"/>
    </source>
</evidence>
<dbReference type="PANTHER" id="PTHR35861:SF1">
    <property type="entry name" value="PHAGE TAIL SHEATH PROTEIN"/>
    <property type="match status" value="1"/>
</dbReference>
<proteinExistence type="inferred from homology"/>
<keyword evidence="6" id="KW-1185">Reference proteome</keyword>
<dbReference type="InterPro" id="IPR035089">
    <property type="entry name" value="Phage_sheath_subtilisin"/>
</dbReference>
<feature type="domain" description="Tail sheath protein C-terminal" evidence="4">
    <location>
        <begin position="386"/>
        <end position="492"/>
    </location>
</feature>
<dbReference type="Gene3D" id="3.40.50.11780">
    <property type="match status" value="1"/>
</dbReference>
<evidence type="ECO:0000259" key="3">
    <source>
        <dbReference type="Pfam" id="PF04984"/>
    </source>
</evidence>